<organism evidence="3 4">
    <name type="scientific">Armillaria gallica</name>
    <name type="common">Bulbous honey fungus</name>
    <name type="synonym">Armillaria bulbosa</name>
    <dbReference type="NCBI Taxonomy" id="47427"/>
    <lineage>
        <taxon>Eukaryota</taxon>
        <taxon>Fungi</taxon>
        <taxon>Dikarya</taxon>
        <taxon>Basidiomycota</taxon>
        <taxon>Agaricomycotina</taxon>
        <taxon>Agaricomycetes</taxon>
        <taxon>Agaricomycetidae</taxon>
        <taxon>Agaricales</taxon>
        <taxon>Marasmiineae</taxon>
        <taxon>Physalacriaceae</taxon>
        <taxon>Armillaria</taxon>
    </lineage>
</organism>
<evidence type="ECO:0000259" key="2">
    <source>
        <dbReference type="PROSITE" id="PS00028"/>
    </source>
</evidence>
<keyword evidence="4" id="KW-1185">Reference proteome</keyword>
<dbReference type="STRING" id="47427.A0A2H3CPC6"/>
<accession>A0A2H3CPC6</accession>
<dbReference type="AlphaFoldDB" id="A0A2H3CPC6"/>
<protein>
    <recommendedName>
        <fullName evidence="2">C2H2-type domain-containing protein</fullName>
    </recommendedName>
</protein>
<dbReference type="OrthoDB" id="654211at2759"/>
<feature type="region of interest" description="Disordered" evidence="1">
    <location>
        <begin position="150"/>
        <end position="188"/>
    </location>
</feature>
<dbReference type="Gene3D" id="3.30.160.60">
    <property type="entry name" value="Classic Zinc Finger"/>
    <property type="match status" value="1"/>
</dbReference>
<dbReference type="Proteomes" id="UP000217790">
    <property type="component" value="Unassembled WGS sequence"/>
</dbReference>
<dbReference type="EMBL" id="KZ293750">
    <property type="protein sequence ID" value="PBK80248.1"/>
    <property type="molecule type" value="Genomic_DNA"/>
</dbReference>
<evidence type="ECO:0000313" key="3">
    <source>
        <dbReference type="EMBL" id="PBK80248.1"/>
    </source>
</evidence>
<name>A0A2H3CPC6_ARMGA</name>
<reference evidence="4" key="1">
    <citation type="journal article" date="2017" name="Nat. Ecol. Evol.">
        <title>Genome expansion and lineage-specific genetic innovations in the forest pathogenic fungi Armillaria.</title>
        <authorList>
            <person name="Sipos G."/>
            <person name="Prasanna A.N."/>
            <person name="Walter M.C."/>
            <person name="O'Connor E."/>
            <person name="Balint B."/>
            <person name="Krizsan K."/>
            <person name="Kiss B."/>
            <person name="Hess J."/>
            <person name="Varga T."/>
            <person name="Slot J."/>
            <person name="Riley R."/>
            <person name="Boka B."/>
            <person name="Rigling D."/>
            <person name="Barry K."/>
            <person name="Lee J."/>
            <person name="Mihaltcheva S."/>
            <person name="LaButti K."/>
            <person name="Lipzen A."/>
            <person name="Waldron R."/>
            <person name="Moloney N.M."/>
            <person name="Sperisen C."/>
            <person name="Kredics L."/>
            <person name="Vagvoelgyi C."/>
            <person name="Patrignani A."/>
            <person name="Fitzpatrick D."/>
            <person name="Nagy I."/>
            <person name="Doyle S."/>
            <person name="Anderson J.B."/>
            <person name="Grigoriev I.V."/>
            <person name="Gueldener U."/>
            <person name="Muensterkoetter M."/>
            <person name="Nagy L.G."/>
        </authorList>
    </citation>
    <scope>NUCLEOTIDE SEQUENCE [LARGE SCALE GENOMIC DNA]</scope>
    <source>
        <strain evidence="4">Ar21-2</strain>
    </source>
</reference>
<dbReference type="InterPro" id="IPR013087">
    <property type="entry name" value="Znf_C2H2_type"/>
</dbReference>
<evidence type="ECO:0000256" key="1">
    <source>
        <dbReference type="SAM" id="MobiDB-lite"/>
    </source>
</evidence>
<proteinExistence type="predicted"/>
<evidence type="ECO:0000313" key="4">
    <source>
        <dbReference type="Proteomes" id="UP000217790"/>
    </source>
</evidence>
<dbReference type="OMA" id="CEFGANK"/>
<dbReference type="SMART" id="SM00355">
    <property type="entry name" value="ZnF_C2H2"/>
    <property type="match status" value="3"/>
</dbReference>
<feature type="compositionally biased region" description="Low complexity" evidence="1">
    <location>
        <begin position="155"/>
        <end position="187"/>
    </location>
</feature>
<dbReference type="PROSITE" id="PS00028">
    <property type="entry name" value="ZINC_FINGER_C2H2_1"/>
    <property type="match status" value="1"/>
</dbReference>
<sequence>MFRPLLILVPLPPGKKDVSQASLSHFYILKALPSVMVHLKLRVRCPVLGCKAPISRAADIVRHLKTHTKAEQDFLYCWGCPLRTIQRKNLEKHIKDHHSGKERYKCKDPSGCEFGANKKGAITSHRRKYHKQVPPSTWEVIMNPTEPVYERESTVESSSASLSYTSASPATSLEETLLEEGSPSSLPSPLPLNMGPAPYITSVSSQAVATNMEQFRYTPVETSLQHGDQRVFPEPKVLYPATDVGPPLDIESNDVLPQRGCSSSGVNGSLGTVSSSRVGAMYSYGSVTDVATISSTFDVPIPVHAPGNPFRYQQDPRLVHPMPLPHLMPAYSCLGPMGSTTNANVLPAYNAAGSSEYQYQPQLDSMVPVQHSVPSCTYPASYQAYQTASWNGLDLGTPQQPVDNVPFTALEQLPWMSDFSMRPSPNDINGIPEYAFPAYASEPFSDEAYGINRYR</sequence>
<feature type="domain" description="C2H2-type" evidence="2">
    <location>
        <begin position="45"/>
        <end position="67"/>
    </location>
</feature>
<dbReference type="InParanoid" id="A0A2H3CPC6"/>
<gene>
    <name evidence="3" type="ORF">ARMGADRAFT_1092433</name>
</gene>